<gene>
    <name evidence="1" type="ORF">L2E82_25121</name>
</gene>
<reference evidence="1 2" key="2">
    <citation type="journal article" date="2022" name="Mol. Ecol. Resour.">
        <title>The genomes of chicory, endive, great burdock and yacon provide insights into Asteraceae paleo-polyploidization history and plant inulin production.</title>
        <authorList>
            <person name="Fan W."/>
            <person name="Wang S."/>
            <person name="Wang H."/>
            <person name="Wang A."/>
            <person name="Jiang F."/>
            <person name="Liu H."/>
            <person name="Zhao H."/>
            <person name="Xu D."/>
            <person name="Zhang Y."/>
        </authorList>
    </citation>
    <scope>NUCLEOTIDE SEQUENCE [LARGE SCALE GENOMIC DNA]</scope>
    <source>
        <strain evidence="2">cv. Punajuju</strain>
        <tissue evidence="1">Leaves</tissue>
    </source>
</reference>
<keyword evidence="2" id="KW-1185">Reference proteome</keyword>
<reference evidence="2" key="1">
    <citation type="journal article" date="2022" name="Mol. Ecol. Resour.">
        <title>The genomes of chicory, endive, great burdock and yacon provide insights into Asteraceae palaeo-polyploidization history and plant inulin production.</title>
        <authorList>
            <person name="Fan W."/>
            <person name="Wang S."/>
            <person name="Wang H."/>
            <person name="Wang A."/>
            <person name="Jiang F."/>
            <person name="Liu H."/>
            <person name="Zhao H."/>
            <person name="Xu D."/>
            <person name="Zhang Y."/>
        </authorList>
    </citation>
    <scope>NUCLEOTIDE SEQUENCE [LARGE SCALE GENOMIC DNA]</scope>
    <source>
        <strain evidence="2">cv. Punajuju</strain>
    </source>
</reference>
<sequence>MNNSKNEENPDPHQKEWLNLSLRPYIEGSCSRARPTTSMKGYTCSFCGRKFYSPQALGGHQNGHRRERDAARRYRAYLFNQSMDAYSNLTGGTEAVDRQANVAKFMDNVAGHGVPSVQPYAEEESLDLKWPGSFYLNPQTATQQSDPNSLDLNLRL</sequence>
<dbReference type="EMBL" id="CM042012">
    <property type="protein sequence ID" value="KAI3753076.1"/>
    <property type="molecule type" value="Genomic_DNA"/>
</dbReference>
<organism evidence="1 2">
    <name type="scientific">Cichorium intybus</name>
    <name type="common">Chicory</name>
    <dbReference type="NCBI Taxonomy" id="13427"/>
    <lineage>
        <taxon>Eukaryota</taxon>
        <taxon>Viridiplantae</taxon>
        <taxon>Streptophyta</taxon>
        <taxon>Embryophyta</taxon>
        <taxon>Tracheophyta</taxon>
        <taxon>Spermatophyta</taxon>
        <taxon>Magnoliopsida</taxon>
        <taxon>eudicotyledons</taxon>
        <taxon>Gunneridae</taxon>
        <taxon>Pentapetalae</taxon>
        <taxon>asterids</taxon>
        <taxon>campanulids</taxon>
        <taxon>Asterales</taxon>
        <taxon>Asteraceae</taxon>
        <taxon>Cichorioideae</taxon>
        <taxon>Cichorieae</taxon>
        <taxon>Cichoriinae</taxon>
        <taxon>Cichorium</taxon>
    </lineage>
</organism>
<proteinExistence type="predicted"/>
<protein>
    <submittedName>
        <fullName evidence="1">Uncharacterized protein</fullName>
    </submittedName>
</protein>
<evidence type="ECO:0000313" key="1">
    <source>
        <dbReference type="EMBL" id="KAI3753076.1"/>
    </source>
</evidence>
<comment type="caution">
    <text evidence="1">The sequence shown here is derived from an EMBL/GenBank/DDBJ whole genome shotgun (WGS) entry which is preliminary data.</text>
</comment>
<evidence type="ECO:0000313" key="2">
    <source>
        <dbReference type="Proteomes" id="UP001055811"/>
    </source>
</evidence>
<accession>A0ACB9E2T0</accession>
<name>A0ACB9E2T0_CICIN</name>
<dbReference type="Proteomes" id="UP001055811">
    <property type="component" value="Linkage Group LG04"/>
</dbReference>